<dbReference type="PANTHER" id="PTHR46235">
    <property type="entry name" value="PHD FINGER-CONTAINING PROTEIN DDB_G0268158"/>
    <property type="match status" value="1"/>
</dbReference>
<sequence length="159" mass="18688">MLYPHILNCIDPFTSAINLFFQFYSMLKEKLHGKEAEINQIQAISQVAKEKQGFMMKRGLSYSDDDEDEVEVVHLRLSNYHLEDDVEMHVSFSMLPIKRSDFEDFNAPKEKVYIHGYVDKMPKMLQVKAWRFDLSSVKPSISLLKKWKVDQPSEPEEEL</sequence>
<organism evidence="1 2">
    <name type="scientific">Crotalaria pallida</name>
    <name type="common">Smooth rattlebox</name>
    <name type="synonym">Crotalaria striata</name>
    <dbReference type="NCBI Taxonomy" id="3830"/>
    <lineage>
        <taxon>Eukaryota</taxon>
        <taxon>Viridiplantae</taxon>
        <taxon>Streptophyta</taxon>
        <taxon>Embryophyta</taxon>
        <taxon>Tracheophyta</taxon>
        <taxon>Spermatophyta</taxon>
        <taxon>Magnoliopsida</taxon>
        <taxon>eudicotyledons</taxon>
        <taxon>Gunneridae</taxon>
        <taxon>Pentapetalae</taxon>
        <taxon>rosids</taxon>
        <taxon>fabids</taxon>
        <taxon>Fabales</taxon>
        <taxon>Fabaceae</taxon>
        <taxon>Papilionoideae</taxon>
        <taxon>50 kb inversion clade</taxon>
        <taxon>genistoids sensu lato</taxon>
        <taxon>core genistoids</taxon>
        <taxon>Crotalarieae</taxon>
        <taxon>Crotalaria</taxon>
    </lineage>
</organism>
<proteinExistence type="predicted"/>
<protein>
    <submittedName>
        <fullName evidence="1">Uncharacterized protein</fullName>
    </submittedName>
</protein>
<dbReference type="EMBL" id="JAYWIO010000001">
    <property type="protein sequence ID" value="KAK7291297.1"/>
    <property type="molecule type" value="Genomic_DNA"/>
</dbReference>
<evidence type="ECO:0000313" key="1">
    <source>
        <dbReference type="EMBL" id="KAK7291297.1"/>
    </source>
</evidence>
<evidence type="ECO:0000313" key="2">
    <source>
        <dbReference type="Proteomes" id="UP001372338"/>
    </source>
</evidence>
<gene>
    <name evidence="1" type="ORF">RIF29_06316</name>
</gene>
<accession>A0AAN9J322</accession>
<keyword evidence="2" id="KW-1185">Reference proteome</keyword>
<comment type="caution">
    <text evidence="1">The sequence shown here is derived from an EMBL/GenBank/DDBJ whole genome shotgun (WGS) entry which is preliminary data.</text>
</comment>
<reference evidence="1 2" key="1">
    <citation type="submission" date="2024-01" db="EMBL/GenBank/DDBJ databases">
        <title>The genomes of 5 underutilized Papilionoideae crops provide insights into root nodulation and disease resistanc.</title>
        <authorList>
            <person name="Yuan L."/>
        </authorList>
    </citation>
    <scope>NUCLEOTIDE SEQUENCE [LARGE SCALE GENOMIC DNA]</scope>
    <source>
        <strain evidence="1">ZHUSHIDOU_FW_LH</strain>
        <tissue evidence="1">Leaf</tissue>
    </source>
</reference>
<dbReference type="Proteomes" id="UP001372338">
    <property type="component" value="Unassembled WGS sequence"/>
</dbReference>
<name>A0AAN9J322_CROPI</name>
<dbReference type="AlphaFoldDB" id="A0AAN9J322"/>
<dbReference type="PANTHER" id="PTHR46235:SF3">
    <property type="entry name" value="PHD FINGER-CONTAINING PROTEIN DDB_G0268158"/>
    <property type="match status" value="1"/>
</dbReference>